<dbReference type="Gene3D" id="1.10.357.10">
    <property type="entry name" value="Tetracycline Repressor, domain 2"/>
    <property type="match status" value="1"/>
</dbReference>
<gene>
    <name evidence="7" type="ORF">DF183_00460</name>
</gene>
<dbReference type="SUPFAM" id="SSF46689">
    <property type="entry name" value="Homeodomain-like"/>
    <property type="match status" value="1"/>
</dbReference>
<protein>
    <submittedName>
        <fullName evidence="7">TetR family transcriptional regulator</fullName>
    </submittedName>
</protein>
<proteinExistence type="predicted"/>
<dbReference type="GO" id="GO:0003700">
    <property type="term" value="F:DNA-binding transcription factor activity"/>
    <property type="evidence" value="ECO:0007669"/>
    <property type="project" value="TreeGrafter"/>
</dbReference>
<dbReference type="FunFam" id="1.10.10.60:FF:000141">
    <property type="entry name" value="TetR family transcriptional regulator"/>
    <property type="match status" value="1"/>
</dbReference>
<organism evidence="7 8">
    <name type="scientific">Alcaligenes faecalis</name>
    <dbReference type="NCBI Taxonomy" id="511"/>
    <lineage>
        <taxon>Bacteria</taxon>
        <taxon>Pseudomonadati</taxon>
        <taxon>Pseudomonadota</taxon>
        <taxon>Betaproteobacteria</taxon>
        <taxon>Burkholderiales</taxon>
        <taxon>Alcaligenaceae</taxon>
        <taxon>Alcaligenes</taxon>
    </lineage>
</organism>
<dbReference type="SUPFAM" id="SSF48498">
    <property type="entry name" value="Tetracyclin repressor-like, C-terminal domain"/>
    <property type="match status" value="1"/>
</dbReference>
<dbReference type="InterPro" id="IPR036271">
    <property type="entry name" value="Tet_transcr_reg_TetR-rel_C_sf"/>
</dbReference>
<dbReference type="PANTHER" id="PTHR30055">
    <property type="entry name" value="HTH-TYPE TRANSCRIPTIONAL REGULATOR RUTR"/>
    <property type="match status" value="1"/>
</dbReference>
<accession>A0A2U2BML1</accession>
<dbReference type="PANTHER" id="PTHR30055:SF234">
    <property type="entry name" value="HTH-TYPE TRANSCRIPTIONAL REGULATOR BETI"/>
    <property type="match status" value="1"/>
</dbReference>
<sequence>MTDTHQNKPPKNESTNKRRYLPSAERKREILKAAFEEFSHRGFLGTSLERIAARAGISKSGIYAHYSSKDEVFEDMLHSTLLPPDGNTFELSDTSEADTLSCIVDEYLHQLYERLSNPDVQAMFRLLMTESGRVPDLAHYWGKQLLSQNYTANQAFFDLGIQRGLIRPDVSSSDYILAASPSLMWLMVLLVLGPQNLPVPFEQVHQLHKRLLIECLQPASA</sequence>
<dbReference type="AlphaFoldDB" id="A0A2U2BML1"/>
<dbReference type="Pfam" id="PF00440">
    <property type="entry name" value="TetR_N"/>
    <property type="match status" value="1"/>
</dbReference>
<evidence type="ECO:0000256" key="5">
    <source>
        <dbReference type="SAM" id="MobiDB-lite"/>
    </source>
</evidence>
<evidence type="ECO:0000313" key="7">
    <source>
        <dbReference type="EMBL" id="PWE15248.1"/>
    </source>
</evidence>
<dbReference type="InterPro" id="IPR009057">
    <property type="entry name" value="Homeodomain-like_sf"/>
</dbReference>
<evidence type="ECO:0000256" key="3">
    <source>
        <dbReference type="ARBA" id="ARBA00023163"/>
    </source>
</evidence>
<evidence type="ECO:0000256" key="2">
    <source>
        <dbReference type="ARBA" id="ARBA00023125"/>
    </source>
</evidence>
<dbReference type="InterPro" id="IPR050109">
    <property type="entry name" value="HTH-type_TetR-like_transc_reg"/>
</dbReference>
<evidence type="ECO:0000313" key="8">
    <source>
        <dbReference type="Proteomes" id="UP000245216"/>
    </source>
</evidence>
<reference evidence="7 8" key="2">
    <citation type="submission" date="2018-05" db="EMBL/GenBank/DDBJ databases">
        <authorList>
            <person name="Lanie J.A."/>
            <person name="Ng W.-L."/>
            <person name="Kazmierczak K.M."/>
            <person name="Andrzejewski T.M."/>
            <person name="Davidsen T.M."/>
            <person name="Wayne K.J."/>
            <person name="Tettelin H."/>
            <person name="Glass J.I."/>
            <person name="Rusch D."/>
            <person name="Podicherti R."/>
            <person name="Tsui H.-C.T."/>
            <person name="Winkler M.E."/>
        </authorList>
    </citation>
    <scope>NUCLEOTIDE SEQUENCE [LARGE SCALE GENOMIC DNA]</scope>
    <source>
        <strain evidence="7 8">YBY</strain>
    </source>
</reference>
<evidence type="ECO:0000256" key="1">
    <source>
        <dbReference type="ARBA" id="ARBA00023015"/>
    </source>
</evidence>
<feature type="domain" description="HTH tetR-type" evidence="6">
    <location>
        <begin position="24"/>
        <end position="84"/>
    </location>
</feature>
<dbReference type="STRING" id="511.UZ73_04395"/>
<dbReference type="InterPro" id="IPR001647">
    <property type="entry name" value="HTH_TetR"/>
</dbReference>
<evidence type="ECO:0000256" key="4">
    <source>
        <dbReference type="PROSITE-ProRule" id="PRU00335"/>
    </source>
</evidence>
<comment type="caution">
    <text evidence="7">The sequence shown here is derived from an EMBL/GenBank/DDBJ whole genome shotgun (WGS) entry which is preliminary data.</text>
</comment>
<dbReference type="PRINTS" id="PR00455">
    <property type="entry name" value="HTHTETR"/>
</dbReference>
<dbReference type="RefSeq" id="WP_109088161.1">
    <property type="nucleotide sequence ID" value="NZ_QEXO01000001.1"/>
</dbReference>
<feature type="region of interest" description="Disordered" evidence="5">
    <location>
        <begin position="1"/>
        <end position="23"/>
    </location>
</feature>
<keyword evidence="1" id="KW-0805">Transcription regulation</keyword>
<name>A0A2U2BML1_ALCFA</name>
<reference evidence="7 8" key="1">
    <citation type="submission" date="2018-05" db="EMBL/GenBank/DDBJ databases">
        <title>Genome Sequence of an Efficient Indole-Degrading Bacterium, Alcaligenes sp.YBY.</title>
        <authorList>
            <person name="Yang B."/>
        </authorList>
    </citation>
    <scope>NUCLEOTIDE SEQUENCE [LARGE SCALE GENOMIC DNA]</scope>
    <source>
        <strain evidence="7 8">YBY</strain>
    </source>
</reference>
<dbReference type="PROSITE" id="PS50977">
    <property type="entry name" value="HTH_TETR_2"/>
    <property type="match status" value="1"/>
</dbReference>
<keyword evidence="2 4" id="KW-0238">DNA-binding</keyword>
<feature type="DNA-binding region" description="H-T-H motif" evidence="4">
    <location>
        <begin position="47"/>
        <end position="66"/>
    </location>
</feature>
<dbReference type="Proteomes" id="UP000245216">
    <property type="component" value="Unassembled WGS sequence"/>
</dbReference>
<dbReference type="GO" id="GO:0000976">
    <property type="term" value="F:transcription cis-regulatory region binding"/>
    <property type="evidence" value="ECO:0007669"/>
    <property type="project" value="TreeGrafter"/>
</dbReference>
<evidence type="ECO:0000259" key="6">
    <source>
        <dbReference type="PROSITE" id="PS50977"/>
    </source>
</evidence>
<dbReference type="EMBL" id="QEXO01000001">
    <property type="protein sequence ID" value="PWE15248.1"/>
    <property type="molecule type" value="Genomic_DNA"/>
</dbReference>
<keyword evidence="3" id="KW-0804">Transcription</keyword>